<keyword evidence="2" id="KW-1185">Reference proteome</keyword>
<sequence>MRKTTIVRLMIAASLMLVGYILAKLLRVKYETNTYEVGTAFSDISISTDTADIIFALSDDGTCKVECYEKENAKHSVAVENDVLIVRVNKSWYDYIGYNFGWSKITVYLPKAKYNALFINESTGNVEIPKDYLFENVDISLSTGDVNFFASVSKLAKIKATTGNIRVENTSAGALDLSVTTGKVTVSGVTCRDDITVGVVTGSAYLTDSSCRSVISSGITGSISLNNVIQEVCP</sequence>
<dbReference type="EMBL" id="SRYA01000090">
    <property type="protein sequence ID" value="TGY89447.1"/>
    <property type="molecule type" value="Genomic_DNA"/>
</dbReference>
<dbReference type="Proteomes" id="UP000304953">
    <property type="component" value="Unassembled WGS sequence"/>
</dbReference>
<name>A0AC61RPT2_9FIRM</name>
<evidence type="ECO:0000313" key="1">
    <source>
        <dbReference type="EMBL" id="TGY89447.1"/>
    </source>
</evidence>
<proteinExistence type="predicted"/>
<protein>
    <submittedName>
        <fullName evidence="1">Uncharacterized protein</fullName>
    </submittedName>
</protein>
<accession>A0AC61RPT2</accession>
<comment type="caution">
    <text evidence="1">The sequence shown here is derived from an EMBL/GenBank/DDBJ whole genome shotgun (WGS) entry which is preliminary data.</text>
</comment>
<evidence type="ECO:0000313" key="2">
    <source>
        <dbReference type="Proteomes" id="UP000304953"/>
    </source>
</evidence>
<reference evidence="1" key="1">
    <citation type="submission" date="2019-04" db="EMBL/GenBank/DDBJ databases">
        <title>Microbes associate with the intestines of laboratory mice.</title>
        <authorList>
            <person name="Navarre W."/>
            <person name="Wong E."/>
            <person name="Huang K."/>
            <person name="Tropini C."/>
            <person name="Ng K."/>
            <person name="Yu B."/>
        </authorList>
    </citation>
    <scope>NUCLEOTIDE SEQUENCE</scope>
    <source>
        <strain evidence="1">NM01_1-7b</strain>
    </source>
</reference>
<organism evidence="1 2">
    <name type="scientific">Petralouisia muris</name>
    <dbReference type="NCBI Taxonomy" id="3032872"/>
    <lineage>
        <taxon>Bacteria</taxon>
        <taxon>Bacillati</taxon>
        <taxon>Bacillota</taxon>
        <taxon>Clostridia</taxon>
        <taxon>Lachnospirales</taxon>
        <taxon>Lachnospiraceae</taxon>
        <taxon>Petralouisia</taxon>
    </lineage>
</organism>
<gene>
    <name evidence="1" type="ORF">E5329_24920</name>
</gene>